<organism evidence="1">
    <name type="scientific">uncultured Caudovirales phage</name>
    <dbReference type="NCBI Taxonomy" id="2100421"/>
    <lineage>
        <taxon>Viruses</taxon>
        <taxon>Duplodnaviria</taxon>
        <taxon>Heunggongvirae</taxon>
        <taxon>Uroviricota</taxon>
        <taxon>Caudoviricetes</taxon>
        <taxon>Peduoviridae</taxon>
        <taxon>Maltschvirus</taxon>
        <taxon>Maltschvirus maltsch</taxon>
    </lineage>
</organism>
<sequence length="153" mass="17721">MNPSILFQILERFPQSKWAMTSSAKHKEALKKLEEFGDDEIAEALDVMKRTLARTLITPDQLAAEIKMMRKRTRVNQKQLNDVIIETQVEQDRVEMRADLANTPEELIRAAVKFCRSVSALDIKPLSRNITEWSDYTVGMVWAAVQREKEMQQ</sequence>
<proteinExistence type="predicted"/>
<accession>A0A6J5PC48</accession>
<evidence type="ECO:0000313" key="1">
    <source>
        <dbReference type="EMBL" id="CAB4165144.1"/>
    </source>
</evidence>
<protein>
    <submittedName>
        <fullName evidence="1">Uncharacterized protein</fullName>
    </submittedName>
</protein>
<dbReference type="EMBL" id="LR796777">
    <property type="protein sequence ID" value="CAB4165144.1"/>
    <property type="molecule type" value="Genomic_DNA"/>
</dbReference>
<reference evidence="1" key="1">
    <citation type="submission" date="2020-04" db="EMBL/GenBank/DDBJ databases">
        <authorList>
            <person name="Chiriac C."/>
            <person name="Salcher M."/>
            <person name="Ghai R."/>
            <person name="Kavagutti S V."/>
        </authorList>
    </citation>
    <scope>NUCLEOTIDE SEQUENCE</scope>
</reference>
<name>A0A6J5PC48_9CAUD</name>
<gene>
    <name evidence="1" type="ORF">UFOVP824_34</name>
</gene>